<comment type="caution">
    <text evidence="3">The sequence shown here is derived from an EMBL/GenBank/DDBJ whole genome shotgun (WGS) entry which is preliminary data.</text>
</comment>
<evidence type="ECO:0000313" key="4">
    <source>
        <dbReference type="Proteomes" id="UP000193719"/>
    </source>
</evidence>
<name>A0A1Y1UWD6_9FUNG</name>
<sequence length="158" mass="18196">MNFIKFCLLLFFIAYTYAITLKQLNREMICMVNKERGKRGIPYLAYSSQLASSAQKHSNYQYKKKKMTHSESSSSYSTPMKRIKKSGFKNPRACAENVAYNQKSISKVMKAWMNSKGHKNNILNKQYTHFGAGVKGLYWTQNFAKSPNGRPKNVKKCP</sequence>
<reference evidence="3 4" key="2">
    <citation type="submission" date="2016-08" db="EMBL/GenBank/DDBJ databases">
        <title>Pervasive Adenine N6-methylation of Active Genes in Fungi.</title>
        <authorList>
            <consortium name="DOE Joint Genome Institute"/>
            <person name="Mondo S.J."/>
            <person name="Dannebaum R.O."/>
            <person name="Kuo R.C."/>
            <person name="Labutti K."/>
            <person name="Haridas S."/>
            <person name="Kuo A."/>
            <person name="Salamov A."/>
            <person name="Ahrendt S.R."/>
            <person name="Lipzen A."/>
            <person name="Sullivan W."/>
            <person name="Andreopoulos W.B."/>
            <person name="Clum A."/>
            <person name="Lindquist E."/>
            <person name="Daum C."/>
            <person name="Ramamoorthy G.K."/>
            <person name="Gryganskyi A."/>
            <person name="Culley D."/>
            <person name="Magnuson J.K."/>
            <person name="James T.Y."/>
            <person name="O'Malley M.A."/>
            <person name="Stajich J.E."/>
            <person name="Spatafora J.W."/>
            <person name="Visel A."/>
            <person name="Grigoriev I.V."/>
        </authorList>
    </citation>
    <scope>NUCLEOTIDE SEQUENCE [LARGE SCALE GENOMIC DNA]</scope>
    <source>
        <strain evidence="4">finn</strain>
    </source>
</reference>
<evidence type="ECO:0000256" key="1">
    <source>
        <dbReference type="SAM" id="SignalP"/>
    </source>
</evidence>
<dbReference type="Proteomes" id="UP000193719">
    <property type="component" value="Unassembled WGS sequence"/>
</dbReference>
<reference evidence="3 4" key="1">
    <citation type="submission" date="2016-08" db="EMBL/GenBank/DDBJ databases">
        <title>Genomes of anaerobic fungi encode conserved fungal cellulosomes for biomass hydrolysis.</title>
        <authorList>
            <consortium name="DOE Joint Genome Institute"/>
            <person name="Haitjema C.H."/>
            <person name="Gilmore S.P."/>
            <person name="Henske J.K."/>
            <person name="Solomon K.V."/>
            <person name="De Groot R."/>
            <person name="Kuo A."/>
            <person name="Mondo S.J."/>
            <person name="Salamov A.A."/>
            <person name="Labutti K."/>
            <person name="Zhao Z."/>
            <person name="Chiniquy J."/>
            <person name="Barry K."/>
            <person name="Brewer H.M."/>
            <person name="Purvine S.O."/>
            <person name="Wright A.T."/>
            <person name="Boxma B."/>
            <person name="Van Alen T."/>
            <person name="Hackstein J.H."/>
            <person name="Baker S.E."/>
            <person name="Grigoriev I.V."/>
            <person name="O'Malley M.A."/>
        </authorList>
    </citation>
    <scope>NUCLEOTIDE SEQUENCE [LARGE SCALE GENOMIC DNA]</scope>
    <source>
        <strain evidence="4">finn</strain>
    </source>
</reference>
<dbReference type="InterPro" id="IPR035940">
    <property type="entry name" value="CAP_sf"/>
</dbReference>
<dbReference type="OrthoDB" id="2139349at2759"/>
<dbReference type="STRING" id="1754191.A0A1Y1UWD6"/>
<feature type="domain" description="SCP" evidence="2">
    <location>
        <begin position="31"/>
        <end position="136"/>
    </location>
</feature>
<keyword evidence="4" id="KW-1185">Reference proteome</keyword>
<organism evidence="3 4">
    <name type="scientific">Piromyces finnis</name>
    <dbReference type="NCBI Taxonomy" id="1754191"/>
    <lineage>
        <taxon>Eukaryota</taxon>
        <taxon>Fungi</taxon>
        <taxon>Fungi incertae sedis</taxon>
        <taxon>Chytridiomycota</taxon>
        <taxon>Chytridiomycota incertae sedis</taxon>
        <taxon>Neocallimastigomycetes</taxon>
        <taxon>Neocallimastigales</taxon>
        <taxon>Neocallimastigaceae</taxon>
        <taxon>Piromyces</taxon>
    </lineage>
</organism>
<accession>A0A1Y1UWD6</accession>
<dbReference type="EMBL" id="MCFH01000075">
    <property type="protein sequence ID" value="ORX41923.1"/>
    <property type="molecule type" value="Genomic_DNA"/>
</dbReference>
<gene>
    <name evidence="3" type="ORF">BCR36DRAFT_363393</name>
</gene>
<dbReference type="PANTHER" id="PTHR31157">
    <property type="entry name" value="SCP DOMAIN-CONTAINING PROTEIN"/>
    <property type="match status" value="1"/>
</dbReference>
<dbReference type="AlphaFoldDB" id="A0A1Y1UWD6"/>
<feature type="signal peptide" evidence="1">
    <location>
        <begin position="1"/>
        <end position="18"/>
    </location>
</feature>
<dbReference type="CDD" id="cd05379">
    <property type="entry name" value="CAP_bacterial"/>
    <property type="match status" value="1"/>
</dbReference>
<proteinExistence type="predicted"/>
<dbReference type="PANTHER" id="PTHR31157:SF1">
    <property type="entry name" value="SCP DOMAIN-CONTAINING PROTEIN"/>
    <property type="match status" value="1"/>
</dbReference>
<dbReference type="SUPFAM" id="SSF55797">
    <property type="entry name" value="PR-1-like"/>
    <property type="match status" value="1"/>
</dbReference>
<protein>
    <submittedName>
        <fullName evidence="3">PR-1-like protein</fullName>
    </submittedName>
</protein>
<dbReference type="Gene3D" id="3.40.33.10">
    <property type="entry name" value="CAP"/>
    <property type="match status" value="1"/>
</dbReference>
<evidence type="ECO:0000259" key="2">
    <source>
        <dbReference type="Pfam" id="PF00188"/>
    </source>
</evidence>
<dbReference type="InterPro" id="IPR014044">
    <property type="entry name" value="CAP_dom"/>
</dbReference>
<feature type="chain" id="PRO_5012508196" evidence="1">
    <location>
        <begin position="19"/>
        <end position="158"/>
    </location>
</feature>
<keyword evidence="1" id="KW-0732">Signal</keyword>
<dbReference type="Pfam" id="PF00188">
    <property type="entry name" value="CAP"/>
    <property type="match status" value="1"/>
</dbReference>
<evidence type="ECO:0000313" key="3">
    <source>
        <dbReference type="EMBL" id="ORX41923.1"/>
    </source>
</evidence>